<protein>
    <submittedName>
        <fullName evidence="1">Uncharacterized protein</fullName>
    </submittedName>
</protein>
<evidence type="ECO:0000313" key="1">
    <source>
        <dbReference type="EMBL" id="MBW0565318.1"/>
    </source>
</evidence>
<dbReference type="AlphaFoldDB" id="A0A9Q3JNA6"/>
<proteinExistence type="predicted"/>
<name>A0A9Q3JNA6_9BASI</name>
<dbReference type="EMBL" id="AVOT02077221">
    <property type="protein sequence ID" value="MBW0565318.1"/>
    <property type="molecule type" value="Genomic_DNA"/>
</dbReference>
<dbReference type="Proteomes" id="UP000765509">
    <property type="component" value="Unassembled WGS sequence"/>
</dbReference>
<sequence>MEHIRPPVASTACGPWNTLGPFWPNSNEAKRGQGGRPTAPNSRWASLSLFWSYIQEVPKWPKDLTNPDLAQGPKTPRMAISLKTQTMASGNHQRQPGTFNKRFPLKIRETSGPTQWTQVCRNQEWCMYGIIYHYAPFFLSNSVVTFSGLHYAISNQFPRQITHFKGRLQTLSLTIHGSYQKTI</sequence>
<evidence type="ECO:0000313" key="2">
    <source>
        <dbReference type="Proteomes" id="UP000765509"/>
    </source>
</evidence>
<keyword evidence="2" id="KW-1185">Reference proteome</keyword>
<accession>A0A9Q3JNA6</accession>
<gene>
    <name evidence="1" type="ORF">O181_105033</name>
</gene>
<comment type="caution">
    <text evidence="1">The sequence shown here is derived from an EMBL/GenBank/DDBJ whole genome shotgun (WGS) entry which is preliminary data.</text>
</comment>
<organism evidence="1 2">
    <name type="scientific">Austropuccinia psidii MF-1</name>
    <dbReference type="NCBI Taxonomy" id="1389203"/>
    <lineage>
        <taxon>Eukaryota</taxon>
        <taxon>Fungi</taxon>
        <taxon>Dikarya</taxon>
        <taxon>Basidiomycota</taxon>
        <taxon>Pucciniomycotina</taxon>
        <taxon>Pucciniomycetes</taxon>
        <taxon>Pucciniales</taxon>
        <taxon>Sphaerophragmiaceae</taxon>
        <taxon>Austropuccinia</taxon>
    </lineage>
</organism>
<reference evidence="1" key="1">
    <citation type="submission" date="2021-03" db="EMBL/GenBank/DDBJ databases">
        <title>Draft genome sequence of rust myrtle Austropuccinia psidii MF-1, a brazilian biotype.</title>
        <authorList>
            <person name="Quecine M.C."/>
            <person name="Pachon D.M.R."/>
            <person name="Bonatelli M.L."/>
            <person name="Correr F.H."/>
            <person name="Franceschini L.M."/>
            <person name="Leite T.F."/>
            <person name="Margarido G.R.A."/>
            <person name="Almeida C.A."/>
            <person name="Ferrarezi J.A."/>
            <person name="Labate C.A."/>
        </authorList>
    </citation>
    <scope>NUCLEOTIDE SEQUENCE</scope>
    <source>
        <strain evidence="1">MF-1</strain>
    </source>
</reference>